<feature type="transmembrane region" description="Helical" evidence="2">
    <location>
        <begin position="141"/>
        <end position="164"/>
    </location>
</feature>
<accession>A0AAP4C7W1</accession>
<feature type="region of interest" description="Disordered" evidence="1">
    <location>
        <begin position="1"/>
        <end position="70"/>
    </location>
</feature>
<dbReference type="AlphaFoldDB" id="A0AAP4C7W1"/>
<dbReference type="Proteomes" id="UP000245514">
    <property type="component" value="Unassembled WGS sequence"/>
</dbReference>
<dbReference type="EMBL" id="JASODW010000010">
    <property type="protein sequence ID" value="MDK6275671.1"/>
    <property type="molecule type" value="Genomic_DNA"/>
</dbReference>
<keyword evidence="5" id="KW-1185">Reference proteome</keyword>
<evidence type="ECO:0000313" key="5">
    <source>
        <dbReference type="Proteomes" id="UP000245514"/>
    </source>
</evidence>
<keyword evidence="2" id="KW-0812">Transmembrane</keyword>
<gene>
    <name evidence="4" type="ORF">CAY35_02140</name>
    <name evidence="3" type="ORF">QP116_08005</name>
</gene>
<feature type="compositionally biased region" description="Low complexity" evidence="1">
    <location>
        <begin position="26"/>
        <end position="36"/>
    </location>
</feature>
<keyword evidence="2" id="KW-1133">Transmembrane helix</keyword>
<protein>
    <submittedName>
        <fullName evidence="3">Uncharacterized protein</fullName>
    </submittedName>
</protein>
<evidence type="ECO:0000256" key="1">
    <source>
        <dbReference type="SAM" id="MobiDB-lite"/>
    </source>
</evidence>
<keyword evidence="2" id="KW-0472">Membrane</keyword>
<reference evidence="4 5" key="1">
    <citation type="submission" date="2018-05" db="EMBL/GenBank/DDBJ databases">
        <title>Draft Genome Sequence of Arthrobacter cumminsii IME1328, Isolated from a Patient Who Suffered from Foot Ulcers in China.</title>
        <authorList>
            <person name="Li M."/>
            <person name="Jiang Z."/>
            <person name="Sun Q."/>
            <person name="Tong Y."/>
        </authorList>
    </citation>
    <scope>NUCLEOTIDE SEQUENCE [LARGE SCALE GENOMIC DNA]</scope>
    <source>
        <strain evidence="4 5">IME1328</strain>
    </source>
</reference>
<evidence type="ECO:0000313" key="4">
    <source>
        <dbReference type="EMBL" id="PWI28269.1"/>
    </source>
</evidence>
<reference evidence="3" key="2">
    <citation type="submission" date="2023-05" db="EMBL/GenBank/DDBJ databases">
        <title>Cataloging the Phylogenetic Diversity of Human Bladder Bacteria.</title>
        <authorList>
            <person name="Du J."/>
        </authorList>
    </citation>
    <scope>NUCLEOTIDE SEQUENCE</scope>
    <source>
        <strain evidence="3">UMB9978</strain>
    </source>
</reference>
<proteinExistence type="predicted"/>
<feature type="compositionally biased region" description="Low complexity" evidence="1">
    <location>
        <begin position="51"/>
        <end position="60"/>
    </location>
</feature>
<feature type="transmembrane region" description="Helical" evidence="2">
    <location>
        <begin position="196"/>
        <end position="218"/>
    </location>
</feature>
<feature type="compositionally biased region" description="Pro residues" evidence="1">
    <location>
        <begin position="1"/>
        <end position="11"/>
    </location>
</feature>
<feature type="transmembrane region" description="Helical" evidence="2">
    <location>
        <begin position="171"/>
        <end position="190"/>
    </location>
</feature>
<dbReference type="EMBL" id="QFWG01000002">
    <property type="protein sequence ID" value="PWI28269.1"/>
    <property type="molecule type" value="Genomic_DNA"/>
</dbReference>
<organism evidence="3 6">
    <name type="scientific">Pseudoglutamicibacter cumminsii</name>
    <dbReference type="NCBI Taxonomy" id="156979"/>
    <lineage>
        <taxon>Bacteria</taxon>
        <taxon>Bacillati</taxon>
        <taxon>Actinomycetota</taxon>
        <taxon>Actinomycetes</taxon>
        <taxon>Micrococcales</taxon>
        <taxon>Micrococcaceae</taxon>
        <taxon>Pseudoglutamicibacter</taxon>
    </lineage>
</organism>
<comment type="caution">
    <text evidence="3">The sequence shown here is derived from an EMBL/GenBank/DDBJ whole genome shotgun (WGS) entry which is preliminary data.</text>
</comment>
<dbReference type="Proteomes" id="UP001240483">
    <property type="component" value="Unassembled WGS sequence"/>
</dbReference>
<feature type="transmembrane region" description="Helical" evidence="2">
    <location>
        <begin position="85"/>
        <end position="108"/>
    </location>
</feature>
<evidence type="ECO:0000313" key="3">
    <source>
        <dbReference type="EMBL" id="MDK6275671.1"/>
    </source>
</evidence>
<name>A0AAP4C7W1_9MICC</name>
<evidence type="ECO:0000313" key="6">
    <source>
        <dbReference type="Proteomes" id="UP001240483"/>
    </source>
</evidence>
<dbReference type="RefSeq" id="WP_109303136.1">
    <property type="nucleotide sequence ID" value="NZ_JASODW010000010.1"/>
</dbReference>
<evidence type="ECO:0000256" key="2">
    <source>
        <dbReference type="SAM" id="Phobius"/>
    </source>
</evidence>
<sequence>MTNTPHPPNAPEPYGQNQPSTPPPASQQSPAQEPQSFGWDGPMPQPPQAAPNPYGAQAPGWGNYSGDSIPTTPPKRPASVVFGSIAAWLWAALTIVGAIVVIAAFGAVSDQELRQVLGPEVFVEAAKQGVSEEQLISSVKAMVPLIGVFLVVVGVFALIAGILAFRGSNGWRIFGIVGASITLALTIIGSLSAPSWGMLTAVLPLISIICWAVAGGWYRAVRDYKRMSLYRR</sequence>